<sequence>MVYYGCVPKVKCVRSTHESEPNNTIWHGINTRLAISLIF</sequence>
<proteinExistence type="predicted"/>
<name>A0A0A9F962_ARUDO</name>
<dbReference type="EMBL" id="GBRH01191245">
    <property type="protein sequence ID" value="JAE06651.1"/>
    <property type="molecule type" value="Transcribed_RNA"/>
</dbReference>
<protein>
    <submittedName>
        <fullName evidence="1">Uncharacterized protein</fullName>
    </submittedName>
</protein>
<accession>A0A0A9F962</accession>
<reference evidence="1" key="1">
    <citation type="submission" date="2014-09" db="EMBL/GenBank/DDBJ databases">
        <authorList>
            <person name="Magalhaes I.L.F."/>
            <person name="Oliveira U."/>
            <person name="Santos F.R."/>
            <person name="Vidigal T.H.D.A."/>
            <person name="Brescovit A.D."/>
            <person name="Santos A.J."/>
        </authorList>
    </citation>
    <scope>NUCLEOTIDE SEQUENCE</scope>
    <source>
        <tissue evidence="1">Shoot tissue taken approximately 20 cm above the soil surface</tissue>
    </source>
</reference>
<dbReference type="AlphaFoldDB" id="A0A0A9F962"/>
<organism evidence="1">
    <name type="scientific">Arundo donax</name>
    <name type="common">Giant reed</name>
    <name type="synonym">Donax arundinaceus</name>
    <dbReference type="NCBI Taxonomy" id="35708"/>
    <lineage>
        <taxon>Eukaryota</taxon>
        <taxon>Viridiplantae</taxon>
        <taxon>Streptophyta</taxon>
        <taxon>Embryophyta</taxon>
        <taxon>Tracheophyta</taxon>
        <taxon>Spermatophyta</taxon>
        <taxon>Magnoliopsida</taxon>
        <taxon>Liliopsida</taxon>
        <taxon>Poales</taxon>
        <taxon>Poaceae</taxon>
        <taxon>PACMAD clade</taxon>
        <taxon>Arundinoideae</taxon>
        <taxon>Arundineae</taxon>
        <taxon>Arundo</taxon>
    </lineage>
</organism>
<evidence type="ECO:0000313" key="1">
    <source>
        <dbReference type="EMBL" id="JAE06651.1"/>
    </source>
</evidence>
<reference evidence="1" key="2">
    <citation type="journal article" date="2015" name="Data Brief">
        <title>Shoot transcriptome of the giant reed, Arundo donax.</title>
        <authorList>
            <person name="Barrero R.A."/>
            <person name="Guerrero F.D."/>
            <person name="Moolhuijzen P."/>
            <person name="Goolsby J.A."/>
            <person name="Tidwell J."/>
            <person name="Bellgard S.E."/>
            <person name="Bellgard M.I."/>
        </authorList>
    </citation>
    <scope>NUCLEOTIDE SEQUENCE</scope>
    <source>
        <tissue evidence="1">Shoot tissue taken approximately 20 cm above the soil surface</tissue>
    </source>
</reference>